<comment type="caution">
    <text evidence="2">The sequence shown here is derived from an EMBL/GenBank/DDBJ whole genome shotgun (WGS) entry which is preliminary data.</text>
</comment>
<feature type="region of interest" description="Disordered" evidence="1">
    <location>
        <begin position="849"/>
        <end position="924"/>
    </location>
</feature>
<keyword evidence="3" id="KW-1185">Reference proteome</keyword>
<evidence type="ECO:0000313" key="3">
    <source>
        <dbReference type="Proteomes" id="UP001642484"/>
    </source>
</evidence>
<feature type="compositionally biased region" description="Low complexity" evidence="1">
    <location>
        <begin position="339"/>
        <end position="357"/>
    </location>
</feature>
<sequence length="924" mass="102349">MPSRQSSSQHAAVSECYDMENINLGENLHPRSKSWRLRQSLKEVEEPCPRLLSLGGREGPGQQINGDYELVEGVRPHGRPCWLRRGKPLLTTNSNGLAEHDGDERPLYLFFGEMGYWNIAGSVLAAGVHVLARSGPDFLSPSPDVCPMPWTVFAFGKATKDPSIVCFRHDISIRVPEAVHVTGCRGDHGQLNGNYQHLQGVRMGSRPIFVKDGFGARGEEERKVLHFNQRAGKWFISSVILSALEEEQISRSSGDGPDLPQWRCAMTLARSPVAWTSSSPASLQPWSIIQQLPTHLQYGMTERRRLAEEDVNEDASVFIPWSWLQVSEGYARKATRSFGRSVSGVSPGSSPRSLGSPQNDTFDGETAEICGTEPEESDFVLCLSFRHFEGLSEAFGLSGDYVRSDQLYGDRPVCIKAPLRPRGGILDDEKSQEKQLFLFYDDDDQSRRWKVAPEVGAKGLSVLARSPVGWDEVLWSADVLHKDLGPWQVRTLEPEINVFQSKHEMDEDAHFEDCDALEVVSLEDRCPARTVSFYQGSEAGVQAVAEHPLAGDFRLLRQRYGKRPVYRRAPLQPCGPRPSLPSQPGLFLFFEPRSGYWVVSTISPLAANHAVASAGPDVLGRFGQVLARSGPSWTPLLPQDAMDWEAADSQVPGFHHRLAPSRAPPSALLSEQLVATKWLRLMALGFDAPPFFLCIGGCGSRVQSLNGSYELLPESMWASRPAWKKMRREHGDEEEDFPKYLFFWPETGHWIIGPELHSAYTGLARNGPGRWAAYSPDHCPGRWAALNGSTFSEDPKIFCRRQKTAWGNLDTFGLSSSLSPCQSLGPRVKAMPLSPRACRSAIFQPEAVTSKASIPAAGSPLPKSGGEDRRLGSPKLSPRELRKSSGSPRSPRDCHSPCTKSAQREVSPSRNLSPVRTRGICWRP</sequence>
<feature type="compositionally biased region" description="Polar residues" evidence="1">
    <location>
        <begin position="898"/>
        <end position="914"/>
    </location>
</feature>
<accession>A0ABP0S7E0</accession>
<feature type="compositionally biased region" description="Basic and acidic residues" evidence="1">
    <location>
        <begin position="865"/>
        <end position="883"/>
    </location>
</feature>
<gene>
    <name evidence="2" type="ORF">CCMP2556_LOCUS50445</name>
</gene>
<name>A0ABP0S7E0_9DINO</name>
<feature type="region of interest" description="Disordered" evidence="1">
    <location>
        <begin position="339"/>
        <end position="366"/>
    </location>
</feature>
<proteinExistence type="predicted"/>
<organism evidence="2 3">
    <name type="scientific">Durusdinium trenchii</name>
    <dbReference type="NCBI Taxonomy" id="1381693"/>
    <lineage>
        <taxon>Eukaryota</taxon>
        <taxon>Sar</taxon>
        <taxon>Alveolata</taxon>
        <taxon>Dinophyceae</taxon>
        <taxon>Suessiales</taxon>
        <taxon>Symbiodiniaceae</taxon>
        <taxon>Durusdinium</taxon>
    </lineage>
</organism>
<evidence type="ECO:0000256" key="1">
    <source>
        <dbReference type="SAM" id="MobiDB-lite"/>
    </source>
</evidence>
<dbReference type="Proteomes" id="UP001642484">
    <property type="component" value="Unassembled WGS sequence"/>
</dbReference>
<reference evidence="2 3" key="1">
    <citation type="submission" date="2024-02" db="EMBL/GenBank/DDBJ databases">
        <authorList>
            <person name="Chen Y."/>
            <person name="Shah S."/>
            <person name="Dougan E. K."/>
            <person name="Thang M."/>
            <person name="Chan C."/>
        </authorList>
    </citation>
    <scope>NUCLEOTIDE SEQUENCE [LARGE SCALE GENOMIC DNA]</scope>
</reference>
<protein>
    <submittedName>
        <fullName evidence="2">Uncharacterized protein</fullName>
    </submittedName>
</protein>
<evidence type="ECO:0000313" key="2">
    <source>
        <dbReference type="EMBL" id="CAK9108219.1"/>
    </source>
</evidence>
<dbReference type="EMBL" id="CAXAMN010027073">
    <property type="protein sequence ID" value="CAK9108219.1"/>
    <property type="molecule type" value="Genomic_DNA"/>
</dbReference>